<dbReference type="OrthoDB" id="196195at2"/>
<dbReference type="CDD" id="cd01614">
    <property type="entry name" value="EutN_CcmL"/>
    <property type="match status" value="1"/>
</dbReference>
<reference evidence="5" key="3">
    <citation type="journal article" date="2018" name="BMC Genomics">
        <title>Whole genome sequencing and function prediction of 133 gut anaerobes isolated from chicken caecum in pure cultures.</title>
        <authorList>
            <person name="Medvecky M."/>
            <person name="Cejkova D."/>
            <person name="Polansky O."/>
            <person name="Karasova D."/>
            <person name="Kubasova T."/>
            <person name="Cizek A."/>
            <person name="Rychlik I."/>
        </authorList>
    </citation>
    <scope>NUCLEOTIDE SEQUENCE</scope>
    <source>
        <strain evidence="5">An175</strain>
    </source>
</reference>
<dbReference type="PANTHER" id="PTHR36539">
    <property type="entry name" value="ETHANOLAMINE UTILIZATION PROTEIN EUTN"/>
    <property type="match status" value="1"/>
</dbReference>
<comment type="subcellular location">
    <subcellularLocation>
        <location evidence="1">Carboxysome</location>
    </subcellularLocation>
</comment>
<gene>
    <name evidence="4" type="primary">eutN_1</name>
    <name evidence="5" type="ORF">B5F11_06220</name>
    <name evidence="6" type="ORF">DXC40_05800</name>
    <name evidence="4" type="ORF">ERS852551_00045</name>
</gene>
<dbReference type="Pfam" id="PF03319">
    <property type="entry name" value="EutN_CcmL"/>
    <property type="match status" value="1"/>
</dbReference>
<reference evidence="4 7" key="1">
    <citation type="submission" date="2015-09" db="EMBL/GenBank/DDBJ databases">
        <authorList>
            <consortium name="Pathogen Informatics"/>
        </authorList>
    </citation>
    <scope>NUCLEOTIDE SEQUENCE [LARGE SCALE GENOMIC DNA]</scope>
    <source>
        <strain evidence="4 7">2789STDY5834939</strain>
    </source>
</reference>
<dbReference type="RefSeq" id="WP_006874472.1">
    <property type="nucleotide sequence ID" value="NZ_CABIWA010000002.1"/>
</dbReference>
<dbReference type="EMBL" id="CZBE01000001">
    <property type="protein sequence ID" value="CUP19435.1"/>
    <property type="molecule type" value="Genomic_DNA"/>
</dbReference>
<dbReference type="EMBL" id="NFKP01000005">
    <property type="protein sequence ID" value="OUP70228.1"/>
    <property type="molecule type" value="Genomic_DNA"/>
</dbReference>
<dbReference type="Proteomes" id="UP000095765">
    <property type="component" value="Unassembled WGS sequence"/>
</dbReference>
<protein>
    <submittedName>
        <fullName evidence="4 6">Ethanolamine utilization protein EutN</fullName>
    </submittedName>
</protein>
<evidence type="ECO:0000313" key="8">
    <source>
        <dbReference type="Proteomes" id="UP000196386"/>
    </source>
</evidence>
<evidence type="ECO:0000313" key="4">
    <source>
        <dbReference type="EMBL" id="CUP19435.1"/>
    </source>
</evidence>
<dbReference type="SUPFAM" id="SSF159133">
    <property type="entry name" value="EutN/CcmL-like"/>
    <property type="match status" value="1"/>
</dbReference>
<evidence type="ECO:0000313" key="9">
    <source>
        <dbReference type="Proteomes" id="UP000260828"/>
    </source>
</evidence>
<accession>A0A174LC74</accession>
<evidence type="ECO:0000313" key="5">
    <source>
        <dbReference type="EMBL" id="OUP70228.1"/>
    </source>
</evidence>
<evidence type="ECO:0000313" key="7">
    <source>
        <dbReference type="Proteomes" id="UP000095765"/>
    </source>
</evidence>
<reference evidence="8" key="2">
    <citation type="submission" date="2017-04" db="EMBL/GenBank/DDBJ databases">
        <title>Function of individual gut microbiota members based on whole genome sequencing of pure cultures obtained from chicken caecum.</title>
        <authorList>
            <person name="Medvecky M."/>
            <person name="Cejkova D."/>
            <person name="Polansky O."/>
            <person name="Karasova D."/>
            <person name="Kubasova T."/>
            <person name="Cizek A."/>
            <person name="Rychlik I."/>
        </authorList>
    </citation>
    <scope>NUCLEOTIDE SEQUENCE [LARGE SCALE GENOMIC DNA]</scope>
    <source>
        <strain evidence="8">An175</strain>
    </source>
</reference>
<sequence length="95" mass="9824">MRVAQVVGNIVSTVKDPSHAGQKLMIVDFLDGAGRRTGENAVVFDAAQAGVGDVVLVSTDGGASAIFLGKHVIADMTICGILDSICLDGEIKSYF</sequence>
<organism evidence="4 7">
    <name type="scientific">Anaerotruncus colihominis</name>
    <dbReference type="NCBI Taxonomy" id="169435"/>
    <lineage>
        <taxon>Bacteria</taxon>
        <taxon>Bacillati</taxon>
        <taxon>Bacillota</taxon>
        <taxon>Clostridia</taxon>
        <taxon>Eubacteriales</taxon>
        <taxon>Oscillospiraceae</taxon>
        <taxon>Anaerotruncus</taxon>
    </lineage>
</organism>
<name>A0A174LC74_9FIRM</name>
<evidence type="ECO:0000256" key="1">
    <source>
        <dbReference type="ARBA" id="ARBA00023587"/>
    </source>
</evidence>
<reference evidence="6 9" key="4">
    <citation type="submission" date="2018-08" db="EMBL/GenBank/DDBJ databases">
        <title>A genome reference for cultivated species of the human gut microbiota.</title>
        <authorList>
            <person name="Zou Y."/>
            <person name="Xue W."/>
            <person name="Luo G."/>
        </authorList>
    </citation>
    <scope>NUCLEOTIDE SEQUENCE [LARGE SCALE GENOMIC DNA]</scope>
    <source>
        <strain evidence="6 9">TF05-12AC</strain>
    </source>
</reference>
<dbReference type="EMBL" id="QVME01000002">
    <property type="protein sequence ID" value="RGE68805.1"/>
    <property type="molecule type" value="Genomic_DNA"/>
</dbReference>
<dbReference type="GO" id="GO:0031470">
    <property type="term" value="C:carboxysome"/>
    <property type="evidence" value="ECO:0007669"/>
    <property type="project" value="UniProtKB-SubCell"/>
</dbReference>
<dbReference type="PANTHER" id="PTHR36539:SF1">
    <property type="entry name" value="BACTERIAL MICROCOMPARTMENT SHELL VERTEX PROTEIN EUTN"/>
    <property type="match status" value="1"/>
</dbReference>
<evidence type="ECO:0000256" key="2">
    <source>
        <dbReference type="ARBA" id="ARBA00023669"/>
    </source>
</evidence>
<evidence type="ECO:0000256" key="3">
    <source>
        <dbReference type="ARBA" id="ARBA00024446"/>
    </source>
</evidence>
<dbReference type="Proteomes" id="UP000196386">
    <property type="component" value="Unassembled WGS sequence"/>
</dbReference>
<keyword evidence="3" id="KW-1283">Bacterial microcompartment</keyword>
<proteinExistence type="predicted"/>
<dbReference type="InterPro" id="IPR036677">
    <property type="entry name" value="EutN_CcmL_sf"/>
</dbReference>
<keyword evidence="2" id="KW-1282">Carboxysome</keyword>
<dbReference type="InterPro" id="IPR004992">
    <property type="entry name" value="EutN_CcmL"/>
</dbReference>
<evidence type="ECO:0000313" key="6">
    <source>
        <dbReference type="EMBL" id="RGE68805.1"/>
    </source>
</evidence>
<dbReference type="Gene3D" id="2.40.50.220">
    <property type="entry name" value="EutN/Ccml"/>
    <property type="match status" value="1"/>
</dbReference>
<dbReference type="Proteomes" id="UP000260828">
    <property type="component" value="Unassembled WGS sequence"/>
</dbReference>
<dbReference type="PROSITE" id="PS51932">
    <property type="entry name" value="BMV"/>
    <property type="match status" value="1"/>
</dbReference>
<dbReference type="AlphaFoldDB" id="A0A174LC74"/>
<dbReference type="GeneID" id="72464390"/>